<dbReference type="EMBL" id="CP120983">
    <property type="protein sequence ID" value="WLQ63035.1"/>
    <property type="molecule type" value="Genomic_DNA"/>
</dbReference>
<keyword evidence="5" id="KW-1185">Reference proteome</keyword>
<organism evidence="4 5">
    <name type="scientific">Streptomyces glycanivorans</name>
    <dbReference type="NCBI Taxonomy" id="3033808"/>
    <lineage>
        <taxon>Bacteria</taxon>
        <taxon>Bacillati</taxon>
        <taxon>Actinomycetota</taxon>
        <taxon>Actinomycetes</taxon>
        <taxon>Kitasatosporales</taxon>
        <taxon>Streptomycetaceae</taxon>
        <taxon>Streptomyces</taxon>
    </lineage>
</organism>
<feature type="region of interest" description="Disordered" evidence="2">
    <location>
        <begin position="807"/>
        <end position="831"/>
    </location>
</feature>
<dbReference type="InterPro" id="IPR031924">
    <property type="entry name" value="GH115"/>
</dbReference>
<dbReference type="Pfam" id="PF17829">
    <property type="entry name" value="GH115_C"/>
    <property type="match status" value="1"/>
</dbReference>
<dbReference type="RefSeq" id="WP_306102971.1">
    <property type="nucleotide sequence ID" value="NZ_CP120983.1"/>
</dbReference>
<protein>
    <submittedName>
        <fullName evidence="4">Glycosyl hydrolase 115 family protein</fullName>
    </submittedName>
</protein>
<proteinExistence type="predicted"/>
<sequence length="1209" mass="133546">MAYLSDDPATGALLAAAGTHTPIAVAPVEPEAVRRAVQDLAQDLTKVCDATATTVDEPARARIVVATLGESPYLDDADARGALALSALHDPAGQLHWEGYLLQEVDGQLWIVGADRRGTIFGVYDLCEAIGVSPWYWWADVPPRRREHVTVRPGMQIADHPSVRYRGIFLNDEEELDAWARRHTSDHTIGPQTYERVCELLLRLKGNYLWPAMHVNAFNADPENGRLADKMGVVIGTSHCDMLLRSNQHEWEPWLAERGGQHVEYDYSLDSPNREALHEYWHHSIKQNSGYEVTWTLGMRGIHDSGFHTRAIDEDGALSAEDKHRARVDLLGQVVADQRRLLSDELGEERARQAPQIFVPYKEVLPLYDDGLELPEDITLVWSDDSYGHLRRFPDERELRRSGGHGLYYHSSYWSPPSRSYLWVSSTPPAQMRNELSKAWERGIRTLWVNNVGPLKPLEQDIELFLRCAWEAGRETSTADTTAYLADWIDRTFSGGHGPQVAEILQDYAQLNNVRKVEQLTSRVFSQTAYGDEGGRRLAHLRRLYDDVNAVRAALPEEERDAFMQLVAFKVHAAYLANAQFYFADRSTLAHEQGKFPAADHWLAVSRRFDALRRALIAHYNTVMAGGRWRDIMTPDSFPPPATAQYAAGQPALTLGDPGLGVIVWGDDTASDDPRLSFSAHGTGTKWIEVFNTGAGTIDYTLTADPWIGITETSGSVRTERRLEVSISDTARAEGGTGRITLHSPTDGRTVVVTVNVEPSTPIPELARPCHVEADGYVSMSATDTAARQDGPDTAWVEVDRLGRGGGGLLEVRRRPEGDTPGTTNRSDGPAALEYDVHLSTAGAHLLEIHRLPTLNSTGRMRLAVALDDRQAAVLESPTTDEYRGTWSDAVVEDVERLRIRLPWADPGVHTLHLRALDADLAFGRLVLYTAPPRHTALGPPSSPLAGERRQDAPDPLPHAHDTTVPEQLCRDVYRIDPETLQLPPLVHVPRGYWDGDTTFTPNLTTQQRSLGPARHPARPDGTKDLLADLTPGPVREHDGVLAIDAERALLASADGWLTPSIDEPVVGWTHTQAETEGGTGLALHVDAPGRRWEDPGSAPGIHLAVQVRTPGSYHVWALVKFDGADDDSCVLALDGTPQPASEQFGGGDLFTFASAQAWVWAELSELTLTVGRHTVSVLARKARLRVDRLYLTLGNELPPGDAQWPRNG</sequence>
<dbReference type="SUPFAM" id="SSF55545">
    <property type="entry name" value="beta-N-acetylhexosaminidase-like domain"/>
    <property type="match status" value="1"/>
</dbReference>
<feature type="compositionally biased region" description="Basic and acidic residues" evidence="2">
    <location>
        <begin position="947"/>
        <end position="963"/>
    </location>
</feature>
<gene>
    <name evidence="4" type="ORF">P8A20_05225</name>
</gene>
<dbReference type="Gene3D" id="1.20.58.2150">
    <property type="match status" value="1"/>
</dbReference>
<evidence type="ECO:0000313" key="4">
    <source>
        <dbReference type="EMBL" id="WLQ63035.1"/>
    </source>
</evidence>
<evidence type="ECO:0000256" key="2">
    <source>
        <dbReference type="SAM" id="MobiDB-lite"/>
    </source>
</evidence>
<keyword evidence="1 4" id="KW-0378">Hydrolase</keyword>
<dbReference type="PANTHER" id="PTHR37842:SF2">
    <property type="entry name" value="GYLCOSYL HYDROLASE 115 C-TERMINAL DOMAIN-CONTAINING PROTEIN"/>
    <property type="match status" value="1"/>
</dbReference>
<dbReference type="InterPro" id="IPR042301">
    <property type="entry name" value="GH115_sf"/>
</dbReference>
<feature type="domain" description="Gylcosyl hydrolase 115 C-terminal" evidence="3">
    <location>
        <begin position="771"/>
        <end position="941"/>
    </location>
</feature>
<dbReference type="GO" id="GO:0016787">
    <property type="term" value="F:hydrolase activity"/>
    <property type="evidence" value="ECO:0007669"/>
    <property type="project" value="UniProtKB-KW"/>
</dbReference>
<reference evidence="4 5" key="1">
    <citation type="submission" date="2023-03" db="EMBL/GenBank/DDBJ databases">
        <title>Isolation and description of six Streptomyces strains from soil environments, able to metabolize different microbial glucans.</title>
        <authorList>
            <person name="Widen T."/>
            <person name="Larsbrink J."/>
        </authorList>
    </citation>
    <scope>NUCLEOTIDE SEQUENCE [LARGE SCALE GENOMIC DNA]</scope>
    <source>
        <strain evidence="4 5">Alt3</strain>
    </source>
</reference>
<dbReference type="Pfam" id="PF15979">
    <property type="entry name" value="Glyco_hydro_115"/>
    <property type="match status" value="1"/>
</dbReference>
<name>A0ABY9J5D3_9ACTN</name>
<dbReference type="InterPro" id="IPR029018">
    <property type="entry name" value="Hex-like_dom2"/>
</dbReference>
<evidence type="ECO:0000259" key="3">
    <source>
        <dbReference type="Pfam" id="PF17829"/>
    </source>
</evidence>
<dbReference type="Gene3D" id="3.20.20.520">
    <property type="entry name" value="Glycosyl hydrolase family 115"/>
    <property type="match status" value="1"/>
</dbReference>
<dbReference type="Gene3D" id="3.30.379.10">
    <property type="entry name" value="Chitobiase/beta-hexosaminidase domain 2-like"/>
    <property type="match status" value="1"/>
</dbReference>
<feature type="region of interest" description="Disordered" evidence="2">
    <location>
        <begin position="933"/>
        <end position="963"/>
    </location>
</feature>
<dbReference type="InterPro" id="IPR041437">
    <property type="entry name" value="GH115_C"/>
</dbReference>
<dbReference type="PANTHER" id="PTHR37842">
    <property type="match status" value="1"/>
</dbReference>
<dbReference type="Gene3D" id="2.60.120.1620">
    <property type="match status" value="1"/>
</dbReference>
<accession>A0ABY9J5D3</accession>
<dbReference type="Proteomes" id="UP001224433">
    <property type="component" value="Chromosome"/>
</dbReference>
<evidence type="ECO:0000313" key="5">
    <source>
        <dbReference type="Proteomes" id="UP001224433"/>
    </source>
</evidence>
<evidence type="ECO:0000256" key="1">
    <source>
        <dbReference type="ARBA" id="ARBA00022801"/>
    </source>
</evidence>